<dbReference type="OrthoDB" id="10025998at2759"/>
<evidence type="ECO:0000256" key="1">
    <source>
        <dbReference type="SAM" id="Phobius"/>
    </source>
</evidence>
<dbReference type="Pfam" id="PF18922">
    <property type="entry name" value="DUF5672"/>
    <property type="match status" value="1"/>
</dbReference>
<keyword evidence="1" id="KW-0812">Transmembrane</keyword>
<keyword evidence="1" id="KW-0472">Membrane</keyword>
<evidence type="ECO:0000259" key="2">
    <source>
        <dbReference type="Pfam" id="PF18922"/>
    </source>
</evidence>
<organism evidence="3 4">
    <name type="scientific">Cadophora malorum</name>
    <dbReference type="NCBI Taxonomy" id="108018"/>
    <lineage>
        <taxon>Eukaryota</taxon>
        <taxon>Fungi</taxon>
        <taxon>Dikarya</taxon>
        <taxon>Ascomycota</taxon>
        <taxon>Pezizomycotina</taxon>
        <taxon>Leotiomycetes</taxon>
        <taxon>Helotiales</taxon>
        <taxon>Ploettnerulaceae</taxon>
        <taxon>Cadophora</taxon>
    </lineage>
</organism>
<feature type="domain" description="DUF5672" evidence="2">
    <location>
        <begin position="130"/>
        <end position="269"/>
    </location>
</feature>
<dbReference type="AlphaFoldDB" id="A0A8H7W4N6"/>
<dbReference type="InterPro" id="IPR043729">
    <property type="entry name" value="DUF5672"/>
</dbReference>
<evidence type="ECO:0000313" key="3">
    <source>
        <dbReference type="EMBL" id="KAG4412153.1"/>
    </source>
</evidence>
<comment type="caution">
    <text evidence="3">The sequence shown here is derived from an EMBL/GenBank/DDBJ whole genome shotgun (WGS) entry which is preliminary data.</text>
</comment>
<dbReference type="Proteomes" id="UP000664132">
    <property type="component" value="Unassembled WGS sequence"/>
</dbReference>
<evidence type="ECO:0000313" key="4">
    <source>
        <dbReference type="Proteomes" id="UP000664132"/>
    </source>
</evidence>
<proteinExistence type="predicted"/>
<reference evidence="3" key="1">
    <citation type="submission" date="2021-02" db="EMBL/GenBank/DDBJ databases">
        <title>Genome sequence Cadophora malorum strain M34.</title>
        <authorList>
            <person name="Stefanovic E."/>
            <person name="Vu D."/>
            <person name="Scully C."/>
            <person name="Dijksterhuis J."/>
            <person name="Roader J."/>
            <person name="Houbraken J."/>
        </authorList>
    </citation>
    <scope>NUCLEOTIDE SEQUENCE</scope>
    <source>
        <strain evidence="3">M34</strain>
    </source>
</reference>
<dbReference type="EMBL" id="JAFJYH010000405">
    <property type="protein sequence ID" value="KAG4412153.1"/>
    <property type="molecule type" value="Genomic_DNA"/>
</dbReference>
<feature type="transmembrane region" description="Helical" evidence="1">
    <location>
        <begin position="16"/>
        <end position="35"/>
    </location>
</feature>
<keyword evidence="4" id="KW-1185">Reference proteome</keyword>
<keyword evidence="1" id="KW-1133">Transmembrane helix</keyword>
<sequence length="323" mass="36800">MKFVAVLSAATTSRKILTGVGTFFVVASALVFYYFSANILQPSYYRDRIQIPETPFCPTLQKPYDERKLAFLVETRPLPHLPALFAHMTNLVPPEWRFRFMGSPEAMLFMRSNPFIARLEAAGKIIITGIPGNYSMAGRQEISQMFTDPYLYTHHLAPAEHLLVFQPDSVLCAKSPKTVNDFLEWDYIGAPWRPESKFGGNGGLSLRRVSRILMVLERERREMGHIQMEDEWLGNRMNKLPGAHMANASVSKTFSVEANVWDESPMGYHVGWMGVHHGQLWDNEEKVAHIMEYCPEVKMILGMKLMGDKPSGVERRGLEIDML</sequence>
<name>A0A8H7W4N6_9HELO</name>
<gene>
    <name evidence="3" type="ORF">IFR04_014701</name>
</gene>
<protein>
    <recommendedName>
        <fullName evidence="2">DUF5672 domain-containing protein</fullName>
    </recommendedName>
</protein>
<accession>A0A8H7W4N6</accession>